<dbReference type="InterPro" id="IPR025564">
    <property type="entry name" value="CAAD_dom"/>
</dbReference>
<reference evidence="4 5" key="1">
    <citation type="submission" date="2017-03" db="EMBL/GenBank/DDBJ databases">
        <title>Comparative genomics of the toxic Baltic Sea cyanobacteria Nodularia spumigena UHCC 0039 and its response on varying salinity.</title>
        <authorList>
            <person name="Teikari J.E."/>
        </authorList>
    </citation>
    <scope>NUCLEOTIDE SEQUENCE [LARGE SCALE GENOMIC DNA]</scope>
    <source>
        <strain evidence="4 5">UHCC 0039</strain>
    </source>
</reference>
<comment type="subcellular location">
    <subcellularLocation>
        <location evidence="1">Membrane</location>
        <topology evidence="1">Multi-pass membrane protein</topology>
    </subcellularLocation>
</comment>
<evidence type="ECO:0000313" key="5">
    <source>
        <dbReference type="Proteomes" id="UP000244056"/>
    </source>
</evidence>
<dbReference type="InterPro" id="IPR033344">
    <property type="entry name" value="CURT1"/>
</dbReference>
<dbReference type="PANTHER" id="PTHR33222:SF4">
    <property type="entry name" value="PROTEIN CURVATURE THYLAKOID 1A, CHLOROPLASTIC"/>
    <property type="match status" value="1"/>
</dbReference>
<feature type="transmembrane region" description="Helical" evidence="2">
    <location>
        <begin position="105"/>
        <end position="122"/>
    </location>
</feature>
<feature type="transmembrane region" description="Helical" evidence="2">
    <location>
        <begin position="73"/>
        <end position="99"/>
    </location>
</feature>
<evidence type="ECO:0000313" key="4">
    <source>
        <dbReference type="EMBL" id="AVZ29526.1"/>
    </source>
</evidence>
<dbReference type="GO" id="GO:0009579">
    <property type="term" value="C:thylakoid"/>
    <property type="evidence" value="ECO:0007669"/>
    <property type="project" value="InterPro"/>
</dbReference>
<protein>
    <recommendedName>
        <fullName evidence="3">Cyanobacterial aminoacyl-tRNA synthetase CAAD domain-containing protein</fullName>
    </recommendedName>
</protein>
<dbReference type="PANTHER" id="PTHR33222">
    <property type="match status" value="1"/>
</dbReference>
<dbReference type="Pfam" id="PF14159">
    <property type="entry name" value="CAAD"/>
    <property type="match status" value="1"/>
</dbReference>
<dbReference type="Proteomes" id="UP000244056">
    <property type="component" value="Chromosome"/>
</dbReference>
<dbReference type="GeneID" id="78015604"/>
<organism evidence="4 5">
    <name type="scientific">Nodularia spumigena UHCC 0039</name>
    <dbReference type="NCBI Taxonomy" id="1914872"/>
    <lineage>
        <taxon>Bacteria</taxon>
        <taxon>Bacillati</taxon>
        <taxon>Cyanobacteriota</taxon>
        <taxon>Cyanophyceae</taxon>
        <taxon>Nostocales</taxon>
        <taxon>Nodulariaceae</taxon>
        <taxon>Nodularia</taxon>
    </lineage>
</organism>
<dbReference type="AlphaFoldDB" id="A0A2S0PYR1"/>
<gene>
    <name evidence="4" type="ORF">BMF81_00195</name>
</gene>
<dbReference type="KEGG" id="nsp:BMF81_00195"/>
<keyword evidence="2" id="KW-0812">Transmembrane</keyword>
<feature type="domain" description="Cyanobacterial aminoacyl-tRNA synthetase CAAD" evidence="3">
    <location>
        <begin position="61"/>
        <end position="144"/>
    </location>
</feature>
<dbReference type="RefSeq" id="WP_006196557.1">
    <property type="nucleotide sequence ID" value="NZ_CAWNZE010000001.1"/>
</dbReference>
<accession>A0A2S0PYR1</accession>
<dbReference type="GO" id="GO:0016020">
    <property type="term" value="C:membrane"/>
    <property type="evidence" value="ECO:0007669"/>
    <property type="project" value="UniProtKB-SubCell"/>
</dbReference>
<evidence type="ECO:0000256" key="1">
    <source>
        <dbReference type="ARBA" id="ARBA00004141"/>
    </source>
</evidence>
<name>A0A2S0PYR1_NODSP</name>
<proteinExistence type="predicted"/>
<sequence>METEQKQLEPVDAIAAPGGILPPAGGETAHLSKLPPAYEPEAQWRRVARRITEFLEQLPAYVSGFFQKYQRSLINVALILTAIITVKVVAAILGAINYIPLLSPSFELIGIGYFTWFCLRYLTKSETRQELTEKIRLFKQEIVGE</sequence>
<evidence type="ECO:0000256" key="2">
    <source>
        <dbReference type="SAM" id="Phobius"/>
    </source>
</evidence>
<keyword evidence="2" id="KW-0472">Membrane</keyword>
<keyword evidence="2" id="KW-1133">Transmembrane helix</keyword>
<evidence type="ECO:0000259" key="3">
    <source>
        <dbReference type="Pfam" id="PF14159"/>
    </source>
</evidence>
<dbReference type="EMBL" id="CP020114">
    <property type="protein sequence ID" value="AVZ29526.1"/>
    <property type="molecule type" value="Genomic_DNA"/>
</dbReference>